<dbReference type="Pfam" id="PF00149">
    <property type="entry name" value="Metallophos"/>
    <property type="match status" value="1"/>
</dbReference>
<evidence type="ECO:0000256" key="1">
    <source>
        <dbReference type="ARBA" id="ARBA00022723"/>
    </source>
</evidence>
<proteinExistence type="inferred from homology"/>
<dbReference type="InterPro" id="IPR029052">
    <property type="entry name" value="Metallo-depent_PP-like"/>
</dbReference>
<dbReference type="GO" id="GO:0016787">
    <property type="term" value="F:hydrolase activity"/>
    <property type="evidence" value="ECO:0007669"/>
    <property type="project" value="UniProtKB-KW"/>
</dbReference>
<feature type="signal peptide" evidence="5">
    <location>
        <begin position="1"/>
        <end position="25"/>
    </location>
</feature>
<name>A0ABW1SLU4_9LACO</name>
<evidence type="ECO:0000313" key="7">
    <source>
        <dbReference type="EMBL" id="MFC6202364.1"/>
    </source>
</evidence>
<dbReference type="InterPro" id="IPR012365">
    <property type="entry name" value="Pesteras_lmo2642"/>
</dbReference>
<dbReference type="InterPro" id="IPR004843">
    <property type="entry name" value="Calcineurin-like_PHP"/>
</dbReference>
<evidence type="ECO:0000259" key="6">
    <source>
        <dbReference type="Pfam" id="PF00149"/>
    </source>
</evidence>
<reference evidence="8" key="1">
    <citation type="journal article" date="2019" name="Int. J. Syst. Evol. Microbiol.">
        <title>The Global Catalogue of Microorganisms (GCM) 10K type strain sequencing project: providing services to taxonomists for standard genome sequencing and annotation.</title>
        <authorList>
            <consortium name="The Broad Institute Genomics Platform"/>
            <consortium name="The Broad Institute Genome Sequencing Center for Infectious Disease"/>
            <person name="Wu L."/>
            <person name="Ma J."/>
        </authorList>
    </citation>
    <scope>NUCLEOTIDE SEQUENCE [LARGE SCALE GENOMIC DNA]</scope>
    <source>
        <strain evidence="8">CCM 8930</strain>
    </source>
</reference>
<dbReference type="EC" id="3.1.-.-" evidence="7"/>
<keyword evidence="2 7" id="KW-0378">Hydrolase</keyword>
<keyword evidence="5" id="KW-0732">Signal</keyword>
<sequence>MKFKLRALTLTVLLSSALLLTGCHQKNSKTLPPVRGNNLTAMVISDDHVIAPSLHDNGQSFDTYAGNDAGADLKYSATIFKAFIAKVLATKPDVVIVSGDITNNGEKASHEYVAKQLKRLTKQRIHVYVIPGNHDLNNPMTRGFKGKKQYEVDAIDAAQFKEIYAKAGYNEAVSHDSNSLSYLVKPSKKTWFLMLNSAIYKSNYQQGSSTVGGGLPDGTLEWVAKVGREAKKQHATLIPVLHHNIMNHTMINQGYTIGYADQVRNVFSKANIKLTLSGHIHAQSIKHKTVNGQELTDIASGALILGQHYYGTLKLNQQTGQATYHATPLNVSTYIKQHQGTRAVKAYQKYDHDVLYAAGYNAALSSLYEDRDETHYSAKKIKTLATGMGEANIAMFRGTPVKQTAAVKAWEQLPNSVGLKEFILRTKNLHGNLSWSGATR</sequence>
<dbReference type="Proteomes" id="UP001596171">
    <property type="component" value="Unassembled WGS sequence"/>
</dbReference>
<comment type="similarity">
    <text evidence="4">Belongs to the cyclic nucleotide phosphodiesterase class-III family.</text>
</comment>
<evidence type="ECO:0000256" key="4">
    <source>
        <dbReference type="ARBA" id="ARBA00025742"/>
    </source>
</evidence>
<gene>
    <name evidence="7" type="ORF">ACFP1L_10825</name>
</gene>
<dbReference type="InterPro" id="IPR050884">
    <property type="entry name" value="CNP_phosphodiesterase-III"/>
</dbReference>
<organism evidence="7 8">
    <name type="scientific">Lactiplantibacillus nangangensis</name>
    <dbReference type="NCBI Taxonomy" id="2559917"/>
    <lineage>
        <taxon>Bacteria</taxon>
        <taxon>Bacillati</taxon>
        <taxon>Bacillota</taxon>
        <taxon>Bacilli</taxon>
        <taxon>Lactobacillales</taxon>
        <taxon>Lactobacillaceae</taxon>
        <taxon>Lactiplantibacillus</taxon>
    </lineage>
</organism>
<dbReference type="RefSeq" id="WP_223877459.1">
    <property type="nucleotide sequence ID" value="NZ_BJDI01000008.1"/>
</dbReference>
<feature type="chain" id="PRO_5045771558" evidence="5">
    <location>
        <begin position="26"/>
        <end position="440"/>
    </location>
</feature>
<dbReference type="Gene3D" id="3.60.21.10">
    <property type="match status" value="1"/>
</dbReference>
<keyword evidence="1" id="KW-0479">Metal-binding</keyword>
<accession>A0ABW1SLU4</accession>
<evidence type="ECO:0000256" key="2">
    <source>
        <dbReference type="ARBA" id="ARBA00022801"/>
    </source>
</evidence>
<dbReference type="PIRSF" id="PIRSF034890">
    <property type="entry name" value="Pesteras_lmo2642"/>
    <property type="match status" value="1"/>
</dbReference>
<dbReference type="PANTHER" id="PTHR42988">
    <property type="entry name" value="PHOSPHOHYDROLASE"/>
    <property type="match status" value="1"/>
</dbReference>
<keyword evidence="3" id="KW-0408">Iron</keyword>
<dbReference type="SUPFAM" id="SSF56300">
    <property type="entry name" value="Metallo-dependent phosphatases"/>
    <property type="match status" value="1"/>
</dbReference>
<feature type="domain" description="Calcineurin-like phosphoesterase" evidence="6">
    <location>
        <begin position="43"/>
        <end position="282"/>
    </location>
</feature>
<evidence type="ECO:0000256" key="5">
    <source>
        <dbReference type="SAM" id="SignalP"/>
    </source>
</evidence>
<evidence type="ECO:0000313" key="8">
    <source>
        <dbReference type="Proteomes" id="UP001596171"/>
    </source>
</evidence>
<dbReference type="EMBL" id="JBHSSE010000022">
    <property type="protein sequence ID" value="MFC6202364.1"/>
    <property type="molecule type" value="Genomic_DNA"/>
</dbReference>
<dbReference type="PANTHER" id="PTHR42988:SF2">
    <property type="entry name" value="CYCLIC NUCLEOTIDE PHOSPHODIESTERASE CBUA0032-RELATED"/>
    <property type="match status" value="1"/>
</dbReference>
<evidence type="ECO:0000256" key="3">
    <source>
        <dbReference type="ARBA" id="ARBA00023004"/>
    </source>
</evidence>
<keyword evidence="8" id="KW-1185">Reference proteome</keyword>
<protein>
    <submittedName>
        <fullName evidence="7">Metallophosphoesterase family protein</fullName>
        <ecNumber evidence="7">3.1.-.-</ecNumber>
    </submittedName>
</protein>
<dbReference type="PROSITE" id="PS51257">
    <property type="entry name" value="PROKAR_LIPOPROTEIN"/>
    <property type="match status" value="1"/>
</dbReference>
<comment type="caution">
    <text evidence="7">The sequence shown here is derived from an EMBL/GenBank/DDBJ whole genome shotgun (WGS) entry which is preliminary data.</text>
</comment>